<reference evidence="4" key="2">
    <citation type="journal article" date="2013" name="Nat. Commun.">
        <title>Genome of the Chinese tree shrew.</title>
        <authorList>
            <person name="Fan Y."/>
            <person name="Huang Z.Y."/>
            <person name="Cao C.C."/>
            <person name="Chen C.S."/>
            <person name="Chen Y.X."/>
            <person name="Fan D.D."/>
            <person name="He J."/>
            <person name="Hou H.L."/>
            <person name="Hu L."/>
            <person name="Hu X.T."/>
            <person name="Jiang X.T."/>
            <person name="Lai R."/>
            <person name="Lang Y.S."/>
            <person name="Liang B."/>
            <person name="Liao S.G."/>
            <person name="Mu D."/>
            <person name="Ma Y.Y."/>
            <person name="Niu Y.Y."/>
            <person name="Sun X.Q."/>
            <person name="Xia J.Q."/>
            <person name="Xiao J."/>
            <person name="Xiong Z.Q."/>
            <person name="Xu L."/>
            <person name="Yang L."/>
            <person name="Zhang Y."/>
            <person name="Zhao W."/>
            <person name="Zhao X.D."/>
            <person name="Zheng Y.T."/>
            <person name="Zhou J.M."/>
            <person name="Zhu Y.B."/>
            <person name="Zhang G.J."/>
            <person name="Wang J."/>
            <person name="Yao Y.G."/>
        </authorList>
    </citation>
    <scope>NUCLEOTIDE SEQUENCE [LARGE SCALE GENOMIC DNA]</scope>
</reference>
<sequence>MEGIQEKKKKVPAAAETKKKAPAVAEAIKKKIFNGTFVKLNKASVNMLRIVEPYIAQGYPNLKSVNELIYKCGYGKINKKINLVQKYEMDYVRINPHVLNGRRVGPSHQDEKSPFVQHIHTVGACALRAGRHPSEQPRYQRGSVLSCVPDTPEALKHSPGKERGPPCTHLPYSHRTNVLDREFRLLLLACGVELARWFAHVGRRKSDAGDDAGGDAAGRNAAHRDETLCSLLNCKVHFTCIDTGATGVRI</sequence>
<evidence type="ECO:0000313" key="3">
    <source>
        <dbReference type="EMBL" id="ELW64103.1"/>
    </source>
</evidence>
<dbReference type="InterPro" id="IPR016082">
    <property type="entry name" value="Ribosomal_uL30_ferredoxin-like"/>
</dbReference>
<feature type="domain" description="Large ribosomal subunit protein uL30-like ferredoxin-like fold" evidence="2">
    <location>
        <begin position="30"/>
        <end position="55"/>
    </location>
</feature>
<keyword evidence="4" id="KW-1185">Reference proteome</keyword>
<dbReference type="SUPFAM" id="SSF55129">
    <property type="entry name" value="Ribosomal protein L30p/L7e"/>
    <property type="match status" value="1"/>
</dbReference>
<dbReference type="AlphaFoldDB" id="L9KMY4"/>
<dbReference type="EMBL" id="KB320755">
    <property type="protein sequence ID" value="ELW64103.1"/>
    <property type="molecule type" value="Genomic_DNA"/>
</dbReference>
<keyword evidence="3" id="KW-0689">Ribosomal protein</keyword>
<dbReference type="PANTHER" id="PTHR11524:SF12">
    <property type="entry name" value="LARGE RIBOSOMAL SUBUNIT PROTEIN UL30"/>
    <property type="match status" value="1"/>
</dbReference>
<dbReference type="Proteomes" id="UP000011518">
    <property type="component" value="Unassembled WGS sequence"/>
</dbReference>
<evidence type="ECO:0000313" key="4">
    <source>
        <dbReference type="Proteomes" id="UP000011518"/>
    </source>
</evidence>
<accession>L9KMY4</accession>
<name>L9KMY4_TUPCH</name>
<dbReference type="GO" id="GO:0022625">
    <property type="term" value="C:cytosolic large ribosomal subunit"/>
    <property type="evidence" value="ECO:0007669"/>
    <property type="project" value="TreeGrafter"/>
</dbReference>
<comment type="similarity">
    <text evidence="1">Belongs to the universal ribosomal protein uL30 family.</text>
</comment>
<dbReference type="Gene3D" id="3.30.1390.20">
    <property type="entry name" value="Ribosomal protein L30, ferredoxin-like fold domain"/>
    <property type="match status" value="1"/>
</dbReference>
<dbReference type="STRING" id="246437.L9KMY4"/>
<dbReference type="PANTHER" id="PTHR11524">
    <property type="entry name" value="60S RIBOSOMAL PROTEIN L7"/>
    <property type="match status" value="1"/>
</dbReference>
<dbReference type="GO" id="GO:0003735">
    <property type="term" value="F:structural constituent of ribosome"/>
    <property type="evidence" value="ECO:0007669"/>
    <property type="project" value="TreeGrafter"/>
</dbReference>
<reference evidence="4" key="1">
    <citation type="submission" date="2012-07" db="EMBL/GenBank/DDBJ databases">
        <title>Genome of the Chinese tree shrew, a rising model animal genetically related to primates.</title>
        <authorList>
            <person name="Zhang G."/>
            <person name="Fan Y."/>
            <person name="Yao Y."/>
            <person name="Huang Z."/>
        </authorList>
    </citation>
    <scope>NUCLEOTIDE SEQUENCE [LARGE SCALE GENOMIC DNA]</scope>
</reference>
<dbReference type="Pfam" id="PF00327">
    <property type="entry name" value="Ribosomal_L30"/>
    <property type="match status" value="1"/>
</dbReference>
<protein>
    <submittedName>
        <fullName evidence="3">60S ribosomal protein L7</fullName>
    </submittedName>
</protein>
<dbReference type="InParanoid" id="L9KMY4"/>
<evidence type="ECO:0000259" key="2">
    <source>
        <dbReference type="Pfam" id="PF00327"/>
    </source>
</evidence>
<proteinExistence type="inferred from homology"/>
<dbReference type="GO" id="GO:0003723">
    <property type="term" value="F:RNA binding"/>
    <property type="evidence" value="ECO:0007669"/>
    <property type="project" value="TreeGrafter"/>
</dbReference>
<keyword evidence="3" id="KW-0687">Ribonucleoprotein</keyword>
<evidence type="ECO:0000256" key="1">
    <source>
        <dbReference type="ARBA" id="ARBA00007594"/>
    </source>
</evidence>
<gene>
    <name evidence="3" type="ORF">TREES_T100004022</name>
</gene>
<dbReference type="InterPro" id="IPR036919">
    <property type="entry name" value="Ribo_uL30_ferredoxin-like_sf"/>
</dbReference>
<dbReference type="InterPro" id="IPR039699">
    <property type="entry name" value="Ribosomal_uL30"/>
</dbReference>
<organism evidence="3 4">
    <name type="scientific">Tupaia chinensis</name>
    <name type="common">Chinese tree shrew</name>
    <name type="synonym">Tupaia belangeri chinensis</name>
    <dbReference type="NCBI Taxonomy" id="246437"/>
    <lineage>
        <taxon>Eukaryota</taxon>
        <taxon>Metazoa</taxon>
        <taxon>Chordata</taxon>
        <taxon>Craniata</taxon>
        <taxon>Vertebrata</taxon>
        <taxon>Euteleostomi</taxon>
        <taxon>Mammalia</taxon>
        <taxon>Eutheria</taxon>
        <taxon>Euarchontoglires</taxon>
        <taxon>Scandentia</taxon>
        <taxon>Tupaiidae</taxon>
        <taxon>Tupaia</taxon>
    </lineage>
</organism>
<dbReference type="GO" id="GO:0000463">
    <property type="term" value="P:maturation of LSU-rRNA from tricistronic rRNA transcript (SSU-rRNA, 5.8S rRNA, LSU-rRNA)"/>
    <property type="evidence" value="ECO:0007669"/>
    <property type="project" value="TreeGrafter"/>
</dbReference>